<dbReference type="Proteomes" id="UP001292094">
    <property type="component" value="Unassembled WGS sequence"/>
</dbReference>
<proteinExistence type="predicted"/>
<protein>
    <submittedName>
        <fullName evidence="1">Uncharacterized protein</fullName>
    </submittedName>
</protein>
<keyword evidence="2" id="KW-1185">Reference proteome</keyword>
<sequence>MVRTGRGVWVHLGRPYLLVFPAPSSPVLHPDHCSTTQPTPYVPTPPPHCLPSSTRRPWVRDVAGGFAWMKDVGMKARDVVVSGE</sequence>
<dbReference type="EMBL" id="JAWZYT010001253">
    <property type="protein sequence ID" value="KAK4313943.1"/>
    <property type="molecule type" value="Genomic_DNA"/>
</dbReference>
<gene>
    <name evidence="1" type="ORF">Pmani_014741</name>
</gene>
<organism evidence="1 2">
    <name type="scientific">Petrolisthes manimaculis</name>
    <dbReference type="NCBI Taxonomy" id="1843537"/>
    <lineage>
        <taxon>Eukaryota</taxon>
        <taxon>Metazoa</taxon>
        <taxon>Ecdysozoa</taxon>
        <taxon>Arthropoda</taxon>
        <taxon>Crustacea</taxon>
        <taxon>Multicrustacea</taxon>
        <taxon>Malacostraca</taxon>
        <taxon>Eumalacostraca</taxon>
        <taxon>Eucarida</taxon>
        <taxon>Decapoda</taxon>
        <taxon>Pleocyemata</taxon>
        <taxon>Anomura</taxon>
        <taxon>Galatheoidea</taxon>
        <taxon>Porcellanidae</taxon>
        <taxon>Petrolisthes</taxon>
    </lineage>
</organism>
<reference evidence="1" key="1">
    <citation type="submission" date="2023-11" db="EMBL/GenBank/DDBJ databases">
        <title>Genome assemblies of two species of porcelain crab, Petrolisthes cinctipes and Petrolisthes manimaculis (Anomura: Porcellanidae).</title>
        <authorList>
            <person name="Angst P."/>
        </authorList>
    </citation>
    <scope>NUCLEOTIDE SEQUENCE</scope>
    <source>
        <strain evidence="1">PB745_02</strain>
        <tissue evidence="1">Gill</tissue>
    </source>
</reference>
<accession>A0AAE1PTN7</accession>
<name>A0AAE1PTN7_9EUCA</name>
<comment type="caution">
    <text evidence="1">The sequence shown here is derived from an EMBL/GenBank/DDBJ whole genome shotgun (WGS) entry which is preliminary data.</text>
</comment>
<evidence type="ECO:0000313" key="1">
    <source>
        <dbReference type="EMBL" id="KAK4313943.1"/>
    </source>
</evidence>
<evidence type="ECO:0000313" key="2">
    <source>
        <dbReference type="Proteomes" id="UP001292094"/>
    </source>
</evidence>
<dbReference type="AlphaFoldDB" id="A0AAE1PTN7"/>